<keyword evidence="2" id="KW-1185">Reference proteome</keyword>
<protein>
    <submittedName>
        <fullName evidence="1">SRPBCC family protein</fullName>
    </submittedName>
</protein>
<dbReference type="EMBL" id="CP142149">
    <property type="protein sequence ID" value="WSE33272.1"/>
    <property type="molecule type" value="Genomic_DNA"/>
</dbReference>
<dbReference type="InterPro" id="IPR019587">
    <property type="entry name" value="Polyketide_cyclase/dehydratase"/>
</dbReference>
<organism evidence="1 2">
    <name type="scientific">Amycolatopsis rhabdoformis</name>
    <dbReference type="NCBI Taxonomy" id="1448059"/>
    <lineage>
        <taxon>Bacteria</taxon>
        <taxon>Bacillati</taxon>
        <taxon>Actinomycetota</taxon>
        <taxon>Actinomycetes</taxon>
        <taxon>Pseudonocardiales</taxon>
        <taxon>Pseudonocardiaceae</taxon>
        <taxon>Amycolatopsis</taxon>
    </lineage>
</organism>
<dbReference type="InterPro" id="IPR023393">
    <property type="entry name" value="START-like_dom_sf"/>
</dbReference>
<dbReference type="RefSeq" id="WP_326836071.1">
    <property type="nucleotide sequence ID" value="NZ_CP142149.1"/>
</dbReference>
<accession>A0ABZ1IH62</accession>
<evidence type="ECO:0000313" key="1">
    <source>
        <dbReference type="EMBL" id="WSE33272.1"/>
    </source>
</evidence>
<name>A0ABZ1IH62_9PSEU</name>
<sequence>MADYHHSATVDLPADELFAYLREPRNLPHYFTQMQAAEPEGGDAVHVEAEIHGEHVEGEAWLKVDEDNRTLSWGARGPHEYEGELSIDDAGPAASEVKVTLRSVREGSADEIQRGLEETVAALAHTAVADSDVAESRREGGWTGG</sequence>
<evidence type="ECO:0000313" key="2">
    <source>
        <dbReference type="Proteomes" id="UP001330812"/>
    </source>
</evidence>
<gene>
    <name evidence="1" type="ORF">VSH64_14300</name>
</gene>
<reference evidence="1 2" key="1">
    <citation type="journal article" date="2015" name="Int. J. Syst. Evol. Microbiol.">
        <title>Amycolatopsis rhabdoformis sp. nov., an actinomycete isolated from a tropical forest soil.</title>
        <authorList>
            <person name="Souza W.R."/>
            <person name="Silva R.E."/>
            <person name="Goodfellow M."/>
            <person name="Busarakam K."/>
            <person name="Figueiro F.S."/>
            <person name="Ferreira D."/>
            <person name="Rodrigues-Filho E."/>
            <person name="Moraes L.A.B."/>
            <person name="Zucchi T.D."/>
        </authorList>
    </citation>
    <scope>NUCLEOTIDE SEQUENCE [LARGE SCALE GENOMIC DNA]</scope>
    <source>
        <strain evidence="1 2">NCIMB 14900</strain>
    </source>
</reference>
<dbReference type="Pfam" id="PF10604">
    <property type="entry name" value="Polyketide_cyc2"/>
    <property type="match status" value="1"/>
</dbReference>
<dbReference type="Gene3D" id="3.30.530.20">
    <property type="match status" value="1"/>
</dbReference>
<dbReference type="Proteomes" id="UP001330812">
    <property type="component" value="Chromosome"/>
</dbReference>
<proteinExistence type="predicted"/>
<dbReference type="SUPFAM" id="SSF55961">
    <property type="entry name" value="Bet v1-like"/>
    <property type="match status" value="1"/>
</dbReference>